<reference evidence="1 2" key="1">
    <citation type="journal article" date="2011" name="Syst. Appl. Microbiol.">
        <title>Defluviimonas denitrificans gen. nov., sp. nov., and Pararhodobacter aggregans gen. nov., sp. nov., non-phototrophic Rhodobacteraceae from the biofilter of a marine aquaculture.</title>
        <authorList>
            <person name="Foesel B.U."/>
            <person name="Drake H.L."/>
            <person name="Schramm A."/>
        </authorList>
    </citation>
    <scope>NUCLEOTIDE SEQUENCE [LARGE SCALE GENOMIC DNA]</scope>
    <source>
        <strain evidence="1 2">D1-19</strain>
    </source>
</reference>
<comment type="caution">
    <text evidence="1">The sequence shown here is derived from an EMBL/GenBank/DDBJ whole genome shotgun (WGS) entry which is preliminary data.</text>
</comment>
<evidence type="ECO:0000313" key="1">
    <source>
        <dbReference type="EMBL" id="PVE48662.1"/>
    </source>
</evidence>
<sequence>MVLIFARTHETVIPTAPAARIPMRTLPALTLALALVSPLAAMGQSPIQARLPVYGQVVSFPLTLAAAPVFQVETPEGFFLMEWVPEGDSAEEWTQMQTLTGHQGVGQGLDADGAARVGESIAVHFLNGYRGACQAEVAALPLPLTLDQGSRASFAAYLGCPRVTGTEHSEEMVILVMVGAEDSYTLQWAERGPARAAFDAEAFDRWRPRIESLSQARLCLPAPGEGEPYPSCD</sequence>
<protein>
    <submittedName>
        <fullName evidence="1">Uncharacterized protein</fullName>
    </submittedName>
</protein>
<keyword evidence="2" id="KW-1185">Reference proteome</keyword>
<evidence type="ECO:0000313" key="2">
    <source>
        <dbReference type="Proteomes" id="UP000244810"/>
    </source>
</evidence>
<accession>A0A2T7UVF8</accession>
<proteinExistence type="predicted"/>
<dbReference type="Proteomes" id="UP000244810">
    <property type="component" value="Unassembled WGS sequence"/>
</dbReference>
<dbReference type="AlphaFoldDB" id="A0A2T7UVF8"/>
<dbReference type="EMBL" id="QDDR01000002">
    <property type="protein sequence ID" value="PVE48662.1"/>
    <property type="molecule type" value="Genomic_DNA"/>
</dbReference>
<gene>
    <name evidence="1" type="ORF">DDE23_06305</name>
</gene>
<name>A0A2T7UVF8_9RHOB</name>
<organism evidence="1 2">
    <name type="scientific">Pararhodobacter aggregans</name>
    <dbReference type="NCBI Taxonomy" id="404875"/>
    <lineage>
        <taxon>Bacteria</taxon>
        <taxon>Pseudomonadati</taxon>
        <taxon>Pseudomonadota</taxon>
        <taxon>Alphaproteobacteria</taxon>
        <taxon>Rhodobacterales</taxon>
        <taxon>Paracoccaceae</taxon>
        <taxon>Pararhodobacter</taxon>
    </lineage>
</organism>